<comment type="caution">
    <text evidence="5">The sequence shown here is derived from an EMBL/GenBank/DDBJ whole genome shotgun (WGS) entry which is preliminary data.</text>
</comment>
<dbReference type="EMBL" id="LDAU01000040">
    <property type="protein sequence ID" value="KRX10045.1"/>
    <property type="molecule type" value="Genomic_DNA"/>
</dbReference>
<feature type="domain" description="EF-hand" evidence="4">
    <location>
        <begin position="634"/>
        <end position="669"/>
    </location>
</feature>
<dbReference type="Gene3D" id="2.60.40.150">
    <property type="entry name" value="C2 domain"/>
    <property type="match status" value="2"/>
</dbReference>
<dbReference type="PROSITE" id="PS00018">
    <property type="entry name" value="EF_HAND_1"/>
    <property type="match status" value="7"/>
</dbReference>
<organism evidence="5 6">
    <name type="scientific">Pseudocohnilembus persalinus</name>
    <name type="common">Ciliate</name>
    <dbReference type="NCBI Taxonomy" id="266149"/>
    <lineage>
        <taxon>Eukaryota</taxon>
        <taxon>Sar</taxon>
        <taxon>Alveolata</taxon>
        <taxon>Ciliophora</taxon>
        <taxon>Intramacronucleata</taxon>
        <taxon>Oligohymenophorea</taxon>
        <taxon>Scuticociliatia</taxon>
        <taxon>Philasterida</taxon>
        <taxon>Pseudocohnilembidae</taxon>
        <taxon>Pseudocohnilembus</taxon>
    </lineage>
</organism>
<keyword evidence="1" id="KW-0479">Metal-binding</keyword>
<gene>
    <name evidence="5" type="ORF">PPERSA_08448</name>
</gene>
<dbReference type="InterPro" id="IPR011992">
    <property type="entry name" value="EF-hand-dom_pair"/>
</dbReference>
<dbReference type="OMA" id="SEKHHEL"/>
<feature type="domain" description="EF-hand" evidence="4">
    <location>
        <begin position="780"/>
        <end position="815"/>
    </location>
</feature>
<keyword evidence="2" id="KW-0677">Repeat</keyword>
<protein>
    <submittedName>
        <fullName evidence="5">C2 domain</fullName>
    </submittedName>
</protein>
<feature type="domain" description="EF-hand" evidence="4">
    <location>
        <begin position="559"/>
        <end position="594"/>
    </location>
</feature>
<name>A0A0V0R6A8_PSEPJ</name>
<sequence length="1018" mass="119444">MIQEGTGLQTLFPYNKKTELTMLAMEFRNSLDVYLGVIDISEPDARILTEELVPNLRNLLSFVTVDFFNHDTQHSTITEGIKSKINFQVSFKVDIDEFLYKHITTNSIKLELYCGNGEEPLKLGEGSIPLLDLDVKNDQPDKSYVLGGTTFIKGFKDNGKQAIEVAVIEYRVRFKYPVFEKFQSIKQQMKLHKELSYGFEEPEEEFYGTSKRKLVFLFDKITNLSEQDSTFIYFSFNGIDYHTTVKEGSQPFWDQEDRIVITILYDEQMRNKFKEDTIEFVIFNDNASINNNNSRALRTDVIGSCRVPLADLNKANVLDLKLDILSEDDHNNKLKIKNQKESDNEKKQLFVKILWTDSTDFNQRPQMKQNQQNDTWSQEVTYKIAQALKARYLNLNNSFMIFDRDQDEIISFEDFETTIRGTLGMNQLKKEEIELYYSRLPQPYDWESFSKQFRPYLDHMGKINGIPQFDDNFFIEKKQPDNLSQINQIVQENTNNLYQNKDLQKFEKLREQIHDILGRQMEIQSKSLNQLFLEVDKDNNGFLSHLEFKTFLHKYGIKAQDKELQQFLDCLDKDGDEQINIQEFQDYIMYQGSNISPKKLSSISKRDSESNVNSRLLVNFIDQAIDGIIEYMKQNKKTFLMIYQEMDANGDNYVSKQELKSFLQDKVGLKMNLNELNMVLNHFDQSDDNKISVKEFVETMKDKARSKQRQSRNASDYNKLFTGVQRQRNVSQLIEVFVSYIQLNNLQISTMFNAIDANQDGTLSKKEMKQLFIERLRINIDDDEFNEFYHYFDQNQNDSVSISEFVKAIQPKLEEVKYQKQNKKNYPDDYINLLRKKATDATKRYGDELQQFFEAYEIEQGKPFITKQDFKKQIQNVIPMRSEFYFTDEDLLALIDQICSINLSGFVNYKHFLGLGSEKHHELADNKSMMVSKQMTSEIFKKIRSVLKKEKLSIRKAFQAFDLNRDGKIGAKELYECFKQMGLDYSSDDIDLIVLAVDKNKNGEITFEEFEKALNEAK</sequence>
<dbReference type="AlphaFoldDB" id="A0A0V0R6A8"/>
<feature type="domain" description="EF-hand" evidence="4">
    <location>
        <begin position="523"/>
        <end position="558"/>
    </location>
</feature>
<dbReference type="SUPFAM" id="SSF47473">
    <property type="entry name" value="EF-hand"/>
    <property type="match status" value="2"/>
</dbReference>
<feature type="domain" description="EF-hand" evidence="4">
    <location>
        <begin position="985"/>
        <end position="1018"/>
    </location>
</feature>
<dbReference type="PANTHER" id="PTHR34524">
    <property type="entry name" value="CALCYPHOSIN"/>
    <property type="match status" value="1"/>
</dbReference>
<evidence type="ECO:0000313" key="5">
    <source>
        <dbReference type="EMBL" id="KRX10045.1"/>
    </source>
</evidence>
<evidence type="ECO:0000259" key="4">
    <source>
        <dbReference type="PROSITE" id="PS50222"/>
    </source>
</evidence>
<dbReference type="Proteomes" id="UP000054937">
    <property type="component" value="Unassembled WGS sequence"/>
</dbReference>
<feature type="domain" description="EF-hand" evidence="4">
    <location>
        <begin position="743"/>
        <end position="778"/>
    </location>
</feature>
<dbReference type="OrthoDB" id="296561at2759"/>
<evidence type="ECO:0000256" key="1">
    <source>
        <dbReference type="ARBA" id="ARBA00022723"/>
    </source>
</evidence>
<keyword evidence="3" id="KW-0106">Calcium</keyword>
<keyword evidence="6" id="KW-1185">Reference proteome</keyword>
<dbReference type="SMART" id="SM00054">
    <property type="entry name" value="EFh"/>
    <property type="match status" value="9"/>
</dbReference>
<dbReference type="Gene3D" id="1.10.238.10">
    <property type="entry name" value="EF-hand"/>
    <property type="match status" value="5"/>
</dbReference>
<accession>A0A0V0R6A8</accession>
<feature type="domain" description="EF-hand" evidence="4">
    <location>
        <begin position="390"/>
        <end position="425"/>
    </location>
</feature>
<dbReference type="Pfam" id="PF11618">
    <property type="entry name" value="C2-C2_1"/>
    <property type="match status" value="1"/>
</dbReference>
<feature type="domain" description="EF-hand" evidence="4">
    <location>
        <begin position="671"/>
        <end position="706"/>
    </location>
</feature>
<feature type="domain" description="EF-hand" evidence="4">
    <location>
        <begin position="949"/>
        <end position="984"/>
    </location>
</feature>
<dbReference type="PANTHER" id="PTHR34524:SF6">
    <property type="entry name" value="CALCYPHOSINE LIKE"/>
    <property type="match status" value="1"/>
</dbReference>
<evidence type="ECO:0000256" key="3">
    <source>
        <dbReference type="ARBA" id="ARBA00022837"/>
    </source>
</evidence>
<evidence type="ECO:0000313" key="6">
    <source>
        <dbReference type="Proteomes" id="UP000054937"/>
    </source>
</evidence>
<dbReference type="InterPro" id="IPR051581">
    <property type="entry name" value="Ca-bind"/>
</dbReference>
<proteinExistence type="predicted"/>
<dbReference type="InParanoid" id="A0A0V0R6A8"/>
<dbReference type="InterPro" id="IPR018247">
    <property type="entry name" value="EF_Hand_1_Ca_BS"/>
</dbReference>
<dbReference type="PROSITE" id="PS50222">
    <property type="entry name" value="EF_HAND_2"/>
    <property type="match status" value="9"/>
</dbReference>
<dbReference type="InterPro" id="IPR035892">
    <property type="entry name" value="C2_domain_sf"/>
</dbReference>
<evidence type="ECO:0000256" key="2">
    <source>
        <dbReference type="ARBA" id="ARBA00022737"/>
    </source>
</evidence>
<dbReference type="SUPFAM" id="SSF49562">
    <property type="entry name" value="C2 domain (Calcium/lipid-binding domain, CaLB)"/>
    <property type="match status" value="1"/>
</dbReference>
<dbReference type="GO" id="GO:0005509">
    <property type="term" value="F:calcium ion binding"/>
    <property type="evidence" value="ECO:0007669"/>
    <property type="project" value="InterPro"/>
</dbReference>
<dbReference type="Pfam" id="PF13499">
    <property type="entry name" value="EF-hand_7"/>
    <property type="match status" value="4"/>
</dbReference>
<dbReference type="InterPro" id="IPR002048">
    <property type="entry name" value="EF_hand_dom"/>
</dbReference>
<reference evidence="5 6" key="1">
    <citation type="journal article" date="2015" name="Sci. Rep.">
        <title>Genome of the facultative scuticociliatosis pathogen Pseudocohnilembus persalinus provides insight into its virulence through horizontal gene transfer.</title>
        <authorList>
            <person name="Xiong J."/>
            <person name="Wang G."/>
            <person name="Cheng J."/>
            <person name="Tian M."/>
            <person name="Pan X."/>
            <person name="Warren A."/>
            <person name="Jiang C."/>
            <person name="Yuan D."/>
            <person name="Miao W."/>
        </authorList>
    </citation>
    <scope>NUCLEOTIDE SEQUENCE [LARGE SCALE GENOMIC DNA]</scope>
    <source>
        <strain evidence="5">36N120E</strain>
    </source>
</reference>
<dbReference type="CDD" id="cd00051">
    <property type="entry name" value="EFh"/>
    <property type="match status" value="4"/>
</dbReference>
<dbReference type="InterPro" id="IPR021656">
    <property type="entry name" value="C2-C2_1"/>
</dbReference>